<reference evidence="3 4" key="1">
    <citation type="submission" date="2024-09" db="EMBL/GenBank/DDBJ databases">
        <title>Itraconazole resistance in Madurella fahalii resulting from another homologue of gene encoding cytochrome P450 14-alpha sterol demethylase (CYP51).</title>
        <authorList>
            <person name="Yoshioka I."/>
            <person name="Fahal A.H."/>
            <person name="Kaneko S."/>
            <person name="Yaguchi T."/>
        </authorList>
    </citation>
    <scope>NUCLEOTIDE SEQUENCE [LARGE SCALE GENOMIC DNA]</scope>
    <source>
        <strain evidence="3 4">IFM 68171</strain>
    </source>
</reference>
<dbReference type="PANTHER" id="PTHR12821:SF0">
    <property type="entry name" value="BYSTIN"/>
    <property type="match status" value="1"/>
</dbReference>
<dbReference type="EMBL" id="BAAFSV010000005">
    <property type="protein sequence ID" value="GAB1318948.1"/>
    <property type="molecule type" value="Genomic_DNA"/>
</dbReference>
<evidence type="ECO:0000256" key="2">
    <source>
        <dbReference type="SAM" id="MobiDB-lite"/>
    </source>
</evidence>
<feature type="region of interest" description="Disordered" evidence="2">
    <location>
        <begin position="1"/>
        <end position="52"/>
    </location>
</feature>
<dbReference type="GeneID" id="98179900"/>
<gene>
    <name evidence="3" type="primary">ENP1</name>
    <name evidence="3" type="ORF">MFIFM68171_09158</name>
</gene>
<organism evidence="3 4">
    <name type="scientific">Madurella fahalii</name>
    <dbReference type="NCBI Taxonomy" id="1157608"/>
    <lineage>
        <taxon>Eukaryota</taxon>
        <taxon>Fungi</taxon>
        <taxon>Dikarya</taxon>
        <taxon>Ascomycota</taxon>
        <taxon>Pezizomycotina</taxon>
        <taxon>Sordariomycetes</taxon>
        <taxon>Sordariomycetidae</taxon>
        <taxon>Sordariales</taxon>
        <taxon>Sordariales incertae sedis</taxon>
        <taxon>Madurella</taxon>
    </lineage>
</organism>
<comment type="caution">
    <text evidence="3">The sequence shown here is derived from an EMBL/GenBank/DDBJ whole genome shotgun (WGS) entry which is preliminary data.</text>
</comment>
<dbReference type="InterPro" id="IPR007955">
    <property type="entry name" value="Bystin"/>
</dbReference>
<dbReference type="PANTHER" id="PTHR12821">
    <property type="entry name" value="BYSTIN"/>
    <property type="match status" value="1"/>
</dbReference>
<feature type="compositionally biased region" description="Basic and acidic residues" evidence="2">
    <location>
        <begin position="29"/>
        <end position="46"/>
    </location>
</feature>
<name>A0ABQ0GMG5_9PEZI</name>
<dbReference type="RefSeq" id="XP_070920678.1">
    <property type="nucleotide sequence ID" value="XM_071064577.1"/>
</dbReference>
<evidence type="ECO:0000313" key="3">
    <source>
        <dbReference type="EMBL" id="GAB1318948.1"/>
    </source>
</evidence>
<feature type="region of interest" description="Disordered" evidence="2">
    <location>
        <begin position="67"/>
        <end position="100"/>
    </location>
</feature>
<keyword evidence="4" id="KW-1185">Reference proteome</keyword>
<accession>A0ABQ0GMG5</accession>
<evidence type="ECO:0000313" key="4">
    <source>
        <dbReference type="Proteomes" id="UP001628179"/>
    </source>
</evidence>
<protein>
    <submittedName>
        <fullName evidence="3">SnoRNA-binding rRNA-processing protein</fullName>
    </submittedName>
</protein>
<comment type="similarity">
    <text evidence="1">Belongs to the bystin family.</text>
</comment>
<dbReference type="Pfam" id="PF05291">
    <property type="entry name" value="Bystin"/>
    <property type="match status" value="1"/>
</dbReference>
<feature type="region of interest" description="Disordered" evidence="2">
    <location>
        <begin position="460"/>
        <end position="482"/>
    </location>
</feature>
<feature type="region of interest" description="Disordered" evidence="2">
    <location>
        <begin position="139"/>
        <end position="160"/>
    </location>
</feature>
<evidence type="ECO:0000256" key="1">
    <source>
        <dbReference type="ARBA" id="ARBA00007114"/>
    </source>
</evidence>
<sequence>MPKATTPTSSHKRRHNPLEDDLLATGVLKNREGRPSKRAAKEHSEEETYVDAKASRKILAMSRDLIQEDEVQPGINDNDASAPSAFDFDPSRLESGSDQDDYANEEAWGDEDDIVEEIEVDAADLETFNRFITPTMNDDPLLTHGWDRKPSDGSGEQEPGTNLADLILAKIAEKEAMQGGRQEDVNPVEEDYELPPKVIEVFTKIGLILARYKSGPLPKPFKILPQIPHWEDILQITRPDLWTPNACCAATRIFVSAKPLVVQRFMEMVILERVREDIYENKKLNVHLFNCLKRGLYKPAGFFKGFLFPLAASAQGTCTLREAQIISAVLARVSIPVLHSAAAIKTLCDIAAEQASQQSECVSATNYMLKVLLEKRYALPWQCVDSLVFHFLRYAASSRDGDAAPKALPVIFHQCMLVFAQRYRNDITEDQREALLDLLLNHGHEKIAPEIRRELLAGRGRGVPAEQPGPAFDGDDTMLVDS</sequence>
<proteinExistence type="inferred from homology"/>
<feature type="compositionally biased region" description="Acidic residues" evidence="2">
    <location>
        <begin position="473"/>
        <end position="482"/>
    </location>
</feature>
<dbReference type="Proteomes" id="UP001628179">
    <property type="component" value="Unassembled WGS sequence"/>
</dbReference>